<evidence type="ECO:0000313" key="1">
    <source>
        <dbReference type="EMBL" id="MFB3167079.1"/>
    </source>
</evidence>
<reference evidence="1 2" key="1">
    <citation type="submission" date="2024-05" db="EMBL/GenBank/DDBJ databases">
        <authorList>
            <person name="Venkateswaran K."/>
        </authorList>
    </citation>
    <scope>NUCLEOTIDE SEQUENCE [LARGE SCALE GENOMIC DNA]</scope>
    <source>
        <strain evidence="1 2">179-C4-2-HS</strain>
    </source>
</reference>
<organism evidence="1 2">
    <name type="scientific">Neobacillus driksii</name>
    <dbReference type="NCBI Taxonomy" id="3035913"/>
    <lineage>
        <taxon>Bacteria</taxon>
        <taxon>Bacillati</taxon>
        <taxon>Bacillota</taxon>
        <taxon>Bacilli</taxon>
        <taxon>Bacillales</taxon>
        <taxon>Bacillaceae</taxon>
        <taxon>Neobacillus</taxon>
    </lineage>
</organism>
<dbReference type="RefSeq" id="WP_306076756.1">
    <property type="nucleotide sequence ID" value="NZ_JAROBZ020000001.1"/>
</dbReference>
<gene>
    <name evidence="1" type="ORF">P5G62_008140</name>
</gene>
<name>A0ABV4YS14_9BACI</name>
<evidence type="ECO:0008006" key="3">
    <source>
        <dbReference type="Google" id="ProtNLM"/>
    </source>
</evidence>
<sequence>MRKFTYEEVKQVFEERGYELLDQEYISTRVKMRFRCPIHPNDEQCTTFDNFLRGKTGCVCCSGKKHSIDEVRKEFERRGYQLLETRYINSITKMRYRCPKHPDKINKIEFYALLNGNRCPHCYNETKSKWYSEGGNPNWNGGITSLSMATRECTKNWKSRTLIKYEFKCAVTGERANDLQIHHTKSFATLRDEVLKELNFYKRKNKNEYTHDELQLIFRRLEQKHDEIVGIPLRKQVHILFHKIYGRKNNTLEQFLEFKRSWEKGEFNEQLELELFKPLS</sequence>
<keyword evidence="2" id="KW-1185">Reference proteome</keyword>
<dbReference type="Proteomes" id="UP001241748">
    <property type="component" value="Unassembled WGS sequence"/>
</dbReference>
<dbReference type="EMBL" id="JAROBZ020000001">
    <property type="protein sequence ID" value="MFB3167079.1"/>
    <property type="molecule type" value="Genomic_DNA"/>
</dbReference>
<protein>
    <recommendedName>
        <fullName evidence="3">DUF723 domain-containing protein</fullName>
    </recommendedName>
</protein>
<evidence type="ECO:0000313" key="2">
    <source>
        <dbReference type="Proteomes" id="UP001241748"/>
    </source>
</evidence>
<comment type="caution">
    <text evidence="1">The sequence shown here is derived from an EMBL/GenBank/DDBJ whole genome shotgun (WGS) entry which is preliminary data.</text>
</comment>
<accession>A0ABV4YS14</accession>
<proteinExistence type="predicted"/>